<keyword evidence="5" id="KW-0949">S-adenosyl-L-methionine</keyword>
<proteinExistence type="inferred from homology"/>
<comment type="caution">
    <text evidence="7">The sequence shown here is derived from an EMBL/GenBank/DDBJ whole genome shotgun (WGS) entry which is preliminary data.</text>
</comment>
<keyword evidence="3 7" id="KW-0489">Methyltransferase</keyword>
<dbReference type="GO" id="GO:0008168">
    <property type="term" value="F:methyltransferase activity"/>
    <property type="evidence" value="ECO:0007669"/>
    <property type="project" value="UniProtKB-KW"/>
</dbReference>
<evidence type="ECO:0000256" key="1">
    <source>
        <dbReference type="ARBA" id="ARBA00006594"/>
    </source>
</evidence>
<evidence type="ECO:0000256" key="2">
    <source>
        <dbReference type="ARBA" id="ARBA00011900"/>
    </source>
</evidence>
<dbReference type="InterPro" id="IPR012327">
    <property type="entry name" value="MeTrfase_D12"/>
</dbReference>
<dbReference type="Gene3D" id="3.40.50.150">
    <property type="entry name" value="Vaccinia Virus protein VP39"/>
    <property type="match status" value="1"/>
</dbReference>
<comment type="catalytic activity">
    <reaction evidence="6">
        <text>a 2'-deoxyadenosine in DNA + S-adenosyl-L-methionine = an N(6)-methyl-2'-deoxyadenosine in DNA + S-adenosyl-L-homocysteine + H(+)</text>
        <dbReference type="Rhea" id="RHEA:15197"/>
        <dbReference type="Rhea" id="RHEA-COMP:12418"/>
        <dbReference type="Rhea" id="RHEA-COMP:12419"/>
        <dbReference type="ChEBI" id="CHEBI:15378"/>
        <dbReference type="ChEBI" id="CHEBI:57856"/>
        <dbReference type="ChEBI" id="CHEBI:59789"/>
        <dbReference type="ChEBI" id="CHEBI:90615"/>
        <dbReference type="ChEBI" id="CHEBI:90616"/>
        <dbReference type="EC" id="2.1.1.72"/>
    </reaction>
</comment>
<dbReference type="EMBL" id="JAEANY010000002">
    <property type="protein sequence ID" value="MBH5322383.1"/>
    <property type="molecule type" value="Genomic_DNA"/>
</dbReference>
<dbReference type="PANTHER" id="PTHR30481">
    <property type="entry name" value="DNA ADENINE METHYLASE"/>
    <property type="match status" value="1"/>
</dbReference>
<dbReference type="InterPro" id="IPR029063">
    <property type="entry name" value="SAM-dependent_MTases_sf"/>
</dbReference>
<dbReference type="RefSeq" id="WP_197921073.1">
    <property type="nucleotide sequence ID" value="NZ_CAWPTA010000007.1"/>
</dbReference>
<evidence type="ECO:0000256" key="3">
    <source>
        <dbReference type="ARBA" id="ARBA00022603"/>
    </source>
</evidence>
<dbReference type="Proteomes" id="UP000602442">
    <property type="component" value="Unassembled WGS sequence"/>
</dbReference>
<keyword evidence="4" id="KW-0808">Transferase</keyword>
<protein>
    <recommendedName>
        <fullName evidence="2">site-specific DNA-methyltransferase (adenine-specific)</fullName>
        <ecNumber evidence="2">2.1.1.72</ecNumber>
    </recommendedName>
</protein>
<keyword evidence="8" id="KW-1185">Reference proteome</keyword>
<evidence type="ECO:0000256" key="5">
    <source>
        <dbReference type="ARBA" id="ARBA00022691"/>
    </source>
</evidence>
<gene>
    <name evidence="7" type="ORF">I5L03_07265</name>
</gene>
<dbReference type="PANTHER" id="PTHR30481:SF2">
    <property type="entry name" value="SITE-SPECIFIC DNA-METHYLTRANSFERASE (ADENINE-SPECIFIC)"/>
    <property type="match status" value="1"/>
</dbReference>
<reference evidence="7 8" key="1">
    <citation type="submission" date="2020-11" db="EMBL/GenBank/DDBJ databases">
        <title>Erythrobacter sediminis sp. nov., a marine bacterium from a tidal flat of Garorim Bay.</title>
        <authorList>
            <person name="Kim D."/>
            <person name="Yoo Y."/>
            <person name="Kim J.-J."/>
        </authorList>
    </citation>
    <scope>NUCLEOTIDE SEQUENCE [LARGE SCALE GENOMIC DNA]</scope>
    <source>
        <strain evidence="7 8">JGD-13</strain>
    </source>
</reference>
<dbReference type="SUPFAM" id="SSF53335">
    <property type="entry name" value="S-adenosyl-L-methionine-dependent methyltransferases"/>
    <property type="match status" value="1"/>
</dbReference>
<comment type="similarity">
    <text evidence="1">Belongs to the N(4)/N(6)-methyltransferase family.</text>
</comment>
<dbReference type="Pfam" id="PF02086">
    <property type="entry name" value="MethyltransfD12"/>
    <property type="match status" value="1"/>
</dbReference>
<dbReference type="Gene3D" id="1.10.1020.10">
    <property type="entry name" value="Adenine-specific Methyltransferase, Domain 2"/>
    <property type="match status" value="1"/>
</dbReference>
<organism evidence="7 8">
    <name type="scientific">Aurantiacibacter sediminis</name>
    <dbReference type="NCBI Taxonomy" id="2793064"/>
    <lineage>
        <taxon>Bacteria</taxon>
        <taxon>Pseudomonadati</taxon>
        <taxon>Pseudomonadota</taxon>
        <taxon>Alphaproteobacteria</taxon>
        <taxon>Sphingomonadales</taxon>
        <taxon>Erythrobacteraceae</taxon>
        <taxon>Aurantiacibacter</taxon>
    </lineage>
</organism>
<dbReference type="PIRSF" id="PIRSF000398">
    <property type="entry name" value="M_m6A_EcoRV"/>
    <property type="match status" value="1"/>
</dbReference>
<dbReference type="GO" id="GO:0032259">
    <property type="term" value="P:methylation"/>
    <property type="evidence" value="ECO:0007669"/>
    <property type="project" value="UniProtKB-KW"/>
</dbReference>
<evidence type="ECO:0000313" key="8">
    <source>
        <dbReference type="Proteomes" id="UP000602442"/>
    </source>
</evidence>
<evidence type="ECO:0000256" key="4">
    <source>
        <dbReference type="ARBA" id="ARBA00022679"/>
    </source>
</evidence>
<dbReference type="InterPro" id="IPR023095">
    <property type="entry name" value="Ade_MeTrfase_dom_2"/>
</dbReference>
<dbReference type="InterPro" id="IPR012263">
    <property type="entry name" value="M_m6A_EcoRV"/>
</dbReference>
<name>A0ABS0N389_9SPHN</name>
<accession>A0ABS0N389</accession>
<dbReference type="EC" id="2.1.1.72" evidence="2"/>
<sequence>MIAISRVSRNFAKDNFGKSPFRYPGGKAFMLPEIAETIKSLAAEITDYAEPFAGGAGAAIELLAGEFVESIALNDADIRIFSAWQAILEQTDRFAERIRTTPLDLETWYAMKEVVDNPKTGRSTFELGFATFYMNRTNRSGIITGAGPIGGYAQEGAWKLDARFYRETIAKRVEWIGAHRDSIRLTNLDALEFIRAYLPKDAKRTFFFIDPPYVQMGGRLYFNSMEEIAHKKLAQLVRKKTSLGGWLITYDRADLIRRLYSFASINDNPLQYSLSEKRLESELLIRPT</sequence>
<dbReference type="PRINTS" id="PR00505">
    <property type="entry name" value="D12N6MTFRASE"/>
</dbReference>
<evidence type="ECO:0000256" key="6">
    <source>
        <dbReference type="ARBA" id="ARBA00047942"/>
    </source>
</evidence>
<evidence type="ECO:0000313" key="7">
    <source>
        <dbReference type="EMBL" id="MBH5322383.1"/>
    </source>
</evidence>